<dbReference type="AlphaFoldDB" id="K9YQF9"/>
<gene>
    <name evidence="3" type="ordered locus">Cyast_2745</name>
</gene>
<name>K9YQF9_CYASC</name>
<dbReference type="InterPro" id="IPR013786">
    <property type="entry name" value="AcylCoA_DH/ox_N"/>
</dbReference>
<evidence type="ECO:0000256" key="1">
    <source>
        <dbReference type="SAM" id="Coils"/>
    </source>
</evidence>
<keyword evidence="4" id="KW-1185">Reference proteome</keyword>
<dbReference type="STRING" id="292563.Cyast_2745"/>
<dbReference type="Gene3D" id="1.10.540.10">
    <property type="entry name" value="Acyl-CoA dehydrogenase/oxidase, N-terminal domain"/>
    <property type="match status" value="1"/>
</dbReference>
<evidence type="ECO:0000259" key="2">
    <source>
        <dbReference type="Pfam" id="PF02771"/>
    </source>
</evidence>
<protein>
    <recommendedName>
        <fullName evidence="2">Acyl-CoA dehydrogenase/oxidase N-terminal domain-containing protein</fullName>
    </recommendedName>
</protein>
<reference evidence="4" key="1">
    <citation type="journal article" date="2013" name="Proc. Natl. Acad. Sci. U.S.A.">
        <title>Improving the coverage of the cyanobacterial phylum using diversity-driven genome sequencing.</title>
        <authorList>
            <person name="Shih P.M."/>
            <person name="Wu D."/>
            <person name="Latifi A."/>
            <person name="Axen S.D."/>
            <person name="Fewer D.P."/>
            <person name="Talla E."/>
            <person name="Calteau A."/>
            <person name="Cai F."/>
            <person name="Tandeau de Marsac N."/>
            <person name="Rippka R."/>
            <person name="Herdman M."/>
            <person name="Sivonen K."/>
            <person name="Coursin T."/>
            <person name="Laurent T."/>
            <person name="Goodwin L."/>
            <person name="Nolan M."/>
            <person name="Davenport K.W."/>
            <person name="Han C.S."/>
            <person name="Rubin E.M."/>
            <person name="Eisen J.A."/>
            <person name="Woyke T."/>
            <person name="Gugger M."/>
            <person name="Kerfeld C.A."/>
        </authorList>
    </citation>
    <scope>NUCLEOTIDE SEQUENCE [LARGE SCALE GENOMIC DNA]</scope>
    <source>
        <strain evidence="4">ATCC 29140 / PCC 7202</strain>
    </source>
</reference>
<dbReference type="CDD" id="cd11532">
    <property type="entry name" value="NTP-PPase_COG4997"/>
    <property type="match status" value="1"/>
</dbReference>
<dbReference type="BioCyc" id="CSTA292563:G1353-2749-MONOMER"/>
<dbReference type="InterPro" id="IPR046373">
    <property type="entry name" value="Acyl-CoA_Oxase/DH_mid-dom_sf"/>
</dbReference>
<dbReference type="PANTHER" id="PTHR43884">
    <property type="entry name" value="ACYL-COA DEHYDROGENASE"/>
    <property type="match status" value="1"/>
</dbReference>
<dbReference type="SUPFAM" id="SSF101386">
    <property type="entry name" value="all-alpha NTP pyrophosphatases"/>
    <property type="match status" value="1"/>
</dbReference>
<feature type="coiled-coil region" evidence="1">
    <location>
        <begin position="39"/>
        <end position="66"/>
    </location>
</feature>
<dbReference type="eggNOG" id="COG1960">
    <property type="taxonomic scope" value="Bacteria"/>
</dbReference>
<dbReference type="KEGG" id="csn:Cyast_2745"/>
<evidence type="ECO:0000313" key="3">
    <source>
        <dbReference type="EMBL" id="AFZ48687.1"/>
    </source>
</evidence>
<dbReference type="GO" id="GO:0003995">
    <property type="term" value="F:acyl-CoA dehydrogenase activity"/>
    <property type="evidence" value="ECO:0007669"/>
    <property type="project" value="TreeGrafter"/>
</dbReference>
<proteinExistence type="predicted"/>
<dbReference type="SUPFAM" id="SSF56645">
    <property type="entry name" value="Acyl-CoA dehydrogenase NM domain-like"/>
    <property type="match status" value="1"/>
</dbReference>
<feature type="domain" description="Acyl-CoA dehydrogenase/oxidase N-terminal" evidence="2">
    <location>
        <begin position="124"/>
        <end position="226"/>
    </location>
</feature>
<dbReference type="Pfam" id="PF02771">
    <property type="entry name" value="Acyl-CoA_dh_N"/>
    <property type="match status" value="1"/>
</dbReference>
<dbReference type="EMBL" id="CP003940">
    <property type="protein sequence ID" value="AFZ48687.1"/>
    <property type="molecule type" value="Genomic_DNA"/>
</dbReference>
<dbReference type="PANTHER" id="PTHR43884:SF12">
    <property type="entry name" value="ISOVALERYL-COA DEHYDROGENASE, MITOCHONDRIAL-RELATED"/>
    <property type="match status" value="1"/>
</dbReference>
<dbReference type="InterPro" id="IPR037069">
    <property type="entry name" value="AcylCoA_DH/ox_N_sf"/>
</dbReference>
<keyword evidence="1" id="KW-0175">Coiled coil</keyword>
<dbReference type="Gene3D" id="2.40.110.10">
    <property type="entry name" value="Butyryl-CoA Dehydrogenase, subunit A, domain 2"/>
    <property type="match status" value="1"/>
</dbReference>
<accession>K9YQF9</accession>
<dbReference type="InterPro" id="IPR009100">
    <property type="entry name" value="AcylCoA_DH/oxidase_NM_dom_sf"/>
</dbReference>
<dbReference type="PATRIC" id="fig|292563.3.peg.2864"/>
<organism evidence="3 4">
    <name type="scientific">Cyanobacterium stanieri (strain ATCC 29140 / PCC 7202)</name>
    <dbReference type="NCBI Taxonomy" id="292563"/>
    <lineage>
        <taxon>Bacteria</taxon>
        <taxon>Bacillati</taxon>
        <taxon>Cyanobacteriota</taxon>
        <taxon>Cyanophyceae</taxon>
        <taxon>Oscillatoriophycideae</taxon>
        <taxon>Chroococcales</taxon>
        <taxon>Geminocystaceae</taxon>
        <taxon>Cyanobacterium</taxon>
    </lineage>
</organism>
<sequence>MAIYNKLVRDKIPEIIKSNNKKYEIKELSFTEYKQSLKDKLLEEVYELLEADKEELVNEIADVYEVLSAIIKAYDLDEQEIKKVQKNKADKRGAFENKIQLISVNDLDNSEAKTDININFINDLEYFLQKNISKKASSLDRDKDLLKQVFFALAKDNPLWLSLKLPVEWGGLGVSDEIFFTSKMVMAKYSGALAFLQAQHQTAVGMLSKSDNEVMQQKYLPDIAKGLSFCGVAFSHLRRWQNPPLRAFVDGEGYRLTGDIFWITGFHVFEHFVVGAVLEDGRELYAIAPFANLNKDGGKIIINKSMKLGAMEATNTVSATMERWYIHPHNIIKINPPQTIVIDSEKKVLNNSAFNLGCVEGSLSLIKENAGKLQLQSVFYNYEKLVTEFENLKENILVEVKKPSKTIQQKLILRAKAINLAFRCTQGAIITSKGSANLHNNTAQRLYKEALVYSISGQTIPILEKSFEMIKFSNF</sequence>
<dbReference type="GO" id="GO:0050660">
    <property type="term" value="F:flavin adenine dinucleotide binding"/>
    <property type="evidence" value="ECO:0007669"/>
    <property type="project" value="InterPro"/>
</dbReference>
<evidence type="ECO:0000313" key="4">
    <source>
        <dbReference type="Proteomes" id="UP000010483"/>
    </source>
</evidence>
<dbReference type="Proteomes" id="UP000010483">
    <property type="component" value="Chromosome"/>
</dbReference>
<dbReference type="InterPro" id="IPR038735">
    <property type="entry name" value="MSMEG_1276-like_NTP-PPase_dom"/>
</dbReference>
<dbReference type="eggNOG" id="COG4997">
    <property type="taxonomic scope" value="Bacteria"/>
</dbReference>
<dbReference type="HOGENOM" id="CLU_045511_1_0_3"/>